<keyword evidence="2" id="KW-1185">Reference proteome</keyword>
<proteinExistence type="predicted"/>
<comment type="caution">
    <text evidence="1">The sequence shown here is derived from an EMBL/GenBank/DDBJ whole genome shotgun (WGS) entry which is preliminary data.</text>
</comment>
<protein>
    <submittedName>
        <fullName evidence="1">Uncharacterized protein</fullName>
    </submittedName>
</protein>
<name>A0ACB9WBJ6_CHAAC</name>
<gene>
    <name evidence="1" type="ORF">KUCAC02_019177</name>
</gene>
<reference evidence="1" key="1">
    <citation type="submission" date="2022-05" db="EMBL/GenBank/DDBJ databases">
        <title>Chromosome-level genome of Chaenocephalus aceratus.</title>
        <authorList>
            <person name="Park H."/>
        </authorList>
    </citation>
    <scope>NUCLEOTIDE SEQUENCE</scope>
    <source>
        <strain evidence="1">KU_202001</strain>
    </source>
</reference>
<accession>A0ACB9WBJ6</accession>
<organism evidence="1 2">
    <name type="scientific">Chaenocephalus aceratus</name>
    <name type="common">Blackfin icefish</name>
    <name type="synonym">Chaenichthys aceratus</name>
    <dbReference type="NCBI Taxonomy" id="36190"/>
    <lineage>
        <taxon>Eukaryota</taxon>
        <taxon>Metazoa</taxon>
        <taxon>Chordata</taxon>
        <taxon>Craniata</taxon>
        <taxon>Vertebrata</taxon>
        <taxon>Euteleostomi</taxon>
        <taxon>Actinopterygii</taxon>
        <taxon>Neopterygii</taxon>
        <taxon>Teleostei</taxon>
        <taxon>Neoteleostei</taxon>
        <taxon>Acanthomorphata</taxon>
        <taxon>Eupercaria</taxon>
        <taxon>Perciformes</taxon>
        <taxon>Notothenioidei</taxon>
        <taxon>Channichthyidae</taxon>
        <taxon>Chaenocephalus</taxon>
    </lineage>
</organism>
<evidence type="ECO:0000313" key="1">
    <source>
        <dbReference type="EMBL" id="KAI4810338.1"/>
    </source>
</evidence>
<dbReference type="EMBL" id="CM043801">
    <property type="protein sequence ID" value="KAI4810338.1"/>
    <property type="molecule type" value="Genomic_DNA"/>
</dbReference>
<dbReference type="Proteomes" id="UP001057452">
    <property type="component" value="Chromosome 17"/>
</dbReference>
<sequence length="166" mass="18423">MEGKARRDPQRPQDSGQESNRAILPLLQPPVHQQAHRVTNFYIDNILRPDFGRKRKDGTLVRDGGSLAVILRREEQTGRKSRTGNAPQRGAGGEEEQDETGESDQQDPDTVAERPELRAGRRRSRAGGRPARPPPPSRCCGRPGFIVPATQTARQQGPDPANQRRP</sequence>
<evidence type="ECO:0000313" key="2">
    <source>
        <dbReference type="Proteomes" id="UP001057452"/>
    </source>
</evidence>